<comment type="similarity">
    <text evidence="2 10">Belongs to the ABC-4 integral membrane protein family. FtsX subfamily.</text>
</comment>
<keyword evidence="4 10" id="KW-1003">Cell membrane</keyword>
<evidence type="ECO:0000256" key="3">
    <source>
        <dbReference type="ARBA" id="ARBA00021907"/>
    </source>
</evidence>
<evidence type="ECO:0000256" key="2">
    <source>
        <dbReference type="ARBA" id="ARBA00007379"/>
    </source>
</evidence>
<keyword evidence="9 10" id="KW-0131">Cell cycle</keyword>
<organism evidence="14 15">
    <name type="scientific">Candidatus Shapirobacteria bacterium CG08_land_8_20_14_0_20_39_18</name>
    <dbReference type="NCBI Taxonomy" id="1974883"/>
    <lineage>
        <taxon>Bacteria</taxon>
        <taxon>Candidatus Shapironibacteriota</taxon>
    </lineage>
</organism>
<evidence type="ECO:0000256" key="4">
    <source>
        <dbReference type="ARBA" id="ARBA00022475"/>
    </source>
</evidence>
<protein>
    <recommendedName>
        <fullName evidence="3 10">Cell division protein FtsX</fullName>
    </recommendedName>
</protein>
<evidence type="ECO:0000313" key="14">
    <source>
        <dbReference type="EMBL" id="PIU03768.1"/>
    </source>
</evidence>
<dbReference type="InterPro" id="IPR003838">
    <property type="entry name" value="ABC3_permease_C"/>
</dbReference>
<proteinExistence type="inferred from homology"/>
<dbReference type="InterPro" id="IPR004513">
    <property type="entry name" value="FtsX"/>
</dbReference>
<dbReference type="Proteomes" id="UP000228996">
    <property type="component" value="Unassembled WGS sequence"/>
</dbReference>
<dbReference type="InterPro" id="IPR040690">
    <property type="entry name" value="FtsX_ECD"/>
</dbReference>
<feature type="domain" description="FtsX extracellular" evidence="13">
    <location>
        <begin position="54"/>
        <end position="145"/>
    </location>
</feature>
<evidence type="ECO:0000256" key="10">
    <source>
        <dbReference type="PIRNR" id="PIRNR003097"/>
    </source>
</evidence>
<keyword evidence="8 10" id="KW-0472">Membrane</keyword>
<dbReference type="Pfam" id="PF18075">
    <property type="entry name" value="FtsX_ECD"/>
    <property type="match status" value="1"/>
</dbReference>
<evidence type="ECO:0000256" key="1">
    <source>
        <dbReference type="ARBA" id="ARBA00004651"/>
    </source>
</evidence>
<evidence type="ECO:0000259" key="12">
    <source>
        <dbReference type="Pfam" id="PF02687"/>
    </source>
</evidence>
<evidence type="ECO:0000259" key="13">
    <source>
        <dbReference type="Pfam" id="PF18075"/>
    </source>
</evidence>
<comment type="caution">
    <text evidence="14">The sequence shown here is derived from an EMBL/GenBank/DDBJ whole genome shotgun (WGS) entry which is preliminary data.</text>
</comment>
<accession>A0A2M6XDM4</accession>
<dbReference type="Gene3D" id="3.30.70.3040">
    <property type="match status" value="1"/>
</dbReference>
<comment type="subcellular location">
    <subcellularLocation>
        <location evidence="1">Cell membrane</location>
        <topology evidence="1">Multi-pass membrane protein</topology>
    </subcellularLocation>
</comment>
<evidence type="ECO:0000256" key="5">
    <source>
        <dbReference type="ARBA" id="ARBA00022618"/>
    </source>
</evidence>
<keyword evidence="6 11" id="KW-0812">Transmembrane</keyword>
<feature type="transmembrane region" description="Helical" evidence="11">
    <location>
        <begin position="211"/>
        <end position="238"/>
    </location>
</feature>
<dbReference type="PANTHER" id="PTHR47755">
    <property type="entry name" value="CELL DIVISION PROTEIN FTSX"/>
    <property type="match status" value="1"/>
</dbReference>
<dbReference type="EMBL" id="PEYO01000006">
    <property type="protein sequence ID" value="PIU03768.1"/>
    <property type="molecule type" value="Genomic_DNA"/>
</dbReference>
<feature type="transmembrane region" description="Helical" evidence="11">
    <location>
        <begin position="20"/>
        <end position="40"/>
    </location>
</feature>
<feature type="domain" description="ABC3 transporter permease C-terminal" evidence="12">
    <location>
        <begin position="168"/>
        <end position="286"/>
    </location>
</feature>
<evidence type="ECO:0000256" key="8">
    <source>
        <dbReference type="ARBA" id="ARBA00023136"/>
    </source>
</evidence>
<keyword evidence="5 10" id="KW-0132">Cell division</keyword>
<feature type="transmembrane region" description="Helical" evidence="11">
    <location>
        <begin position="165"/>
        <end position="191"/>
    </location>
</feature>
<dbReference type="PANTHER" id="PTHR47755:SF1">
    <property type="entry name" value="CELL DIVISION PROTEIN FTSX"/>
    <property type="match status" value="1"/>
</dbReference>
<feature type="transmembrane region" description="Helical" evidence="11">
    <location>
        <begin position="258"/>
        <end position="283"/>
    </location>
</feature>
<evidence type="ECO:0000256" key="7">
    <source>
        <dbReference type="ARBA" id="ARBA00022989"/>
    </source>
</evidence>
<dbReference type="GO" id="GO:0051301">
    <property type="term" value="P:cell division"/>
    <property type="evidence" value="ECO:0007669"/>
    <property type="project" value="UniProtKB-KW"/>
</dbReference>
<dbReference type="Pfam" id="PF02687">
    <property type="entry name" value="FtsX"/>
    <property type="match status" value="1"/>
</dbReference>
<evidence type="ECO:0000256" key="9">
    <source>
        <dbReference type="ARBA" id="ARBA00023306"/>
    </source>
</evidence>
<gene>
    <name evidence="14" type="ORF">COT44_01270</name>
</gene>
<dbReference type="GO" id="GO:0005886">
    <property type="term" value="C:plasma membrane"/>
    <property type="evidence" value="ECO:0007669"/>
    <property type="project" value="UniProtKB-SubCell"/>
</dbReference>
<dbReference type="PIRSF" id="PIRSF003097">
    <property type="entry name" value="FtsX"/>
    <property type="match status" value="1"/>
</dbReference>
<dbReference type="AlphaFoldDB" id="A0A2M6XDM4"/>
<reference evidence="15" key="1">
    <citation type="submission" date="2017-09" db="EMBL/GenBank/DDBJ databases">
        <title>Depth-based differentiation of microbial function through sediment-hosted aquifers and enrichment of novel symbionts in the deep terrestrial subsurface.</title>
        <authorList>
            <person name="Probst A.J."/>
            <person name="Ladd B."/>
            <person name="Jarett J.K."/>
            <person name="Geller-Mcgrath D.E."/>
            <person name="Sieber C.M.K."/>
            <person name="Emerson J.B."/>
            <person name="Anantharaman K."/>
            <person name="Thomas B.C."/>
            <person name="Malmstrom R."/>
            <person name="Stieglmeier M."/>
            <person name="Klingl A."/>
            <person name="Woyke T."/>
            <person name="Ryan C.M."/>
            <person name="Banfield J.F."/>
        </authorList>
    </citation>
    <scope>NUCLEOTIDE SEQUENCE [LARGE SCALE GENOMIC DNA]</scope>
</reference>
<name>A0A2M6XDM4_9BACT</name>
<evidence type="ECO:0000256" key="11">
    <source>
        <dbReference type="SAM" id="Phobius"/>
    </source>
</evidence>
<sequence length="288" mass="32258">MSHLNTALQHIRRSPYQAIYAILVMTLTFFITTVFVIVAYGSGIVLNWFETRPQITTFFKDGVAMDKITALEDQLKQTGKIQQIKYISKEEALSIYKDWTKGEPLLQEMVTANLLPASLEISTNNINMLQEVSEVLKKDPSVDEVIFPADIVSSLTSFTSALRKVGLVLISFVGLVSLLEILIIIGMKIAFKKEEIEILRLIGASSWYVRLPFIIEGIIYAVGGAVFGWLLSYILVLYSTPFFVTYLTDIPLFPISPVVMFSILGIMMLIGLVIGIFGSLLAVKRYLR</sequence>
<evidence type="ECO:0000256" key="6">
    <source>
        <dbReference type="ARBA" id="ARBA00022692"/>
    </source>
</evidence>
<keyword evidence="7 11" id="KW-1133">Transmembrane helix</keyword>
<evidence type="ECO:0000313" key="15">
    <source>
        <dbReference type="Proteomes" id="UP000228996"/>
    </source>
</evidence>